<accession>G0MXA2</accession>
<organism evidence="4">
    <name type="scientific">Caenorhabditis brenneri</name>
    <name type="common">Nematode worm</name>
    <dbReference type="NCBI Taxonomy" id="135651"/>
    <lineage>
        <taxon>Eukaryota</taxon>
        <taxon>Metazoa</taxon>
        <taxon>Ecdysozoa</taxon>
        <taxon>Nematoda</taxon>
        <taxon>Chromadorea</taxon>
        <taxon>Rhabditida</taxon>
        <taxon>Rhabditina</taxon>
        <taxon>Rhabditomorpha</taxon>
        <taxon>Rhabditoidea</taxon>
        <taxon>Rhabditidae</taxon>
        <taxon>Peloderinae</taxon>
        <taxon>Caenorhabditis</taxon>
    </lineage>
</organism>
<reference evidence="4" key="1">
    <citation type="submission" date="2011-07" db="EMBL/GenBank/DDBJ databases">
        <authorList>
            <consortium name="Caenorhabditis brenneri Sequencing and Analysis Consortium"/>
            <person name="Wilson R.K."/>
        </authorList>
    </citation>
    <scope>NUCLEOTIDE SEQUENCE [LARGE SCALE GENOMIC DNA]</scope>
    <source>
        <strain evidence="4">PB2801</strain>
    </source>
</reference>
<name>G0MXA2_CAEBE</name>
<evidence type="ECO:0000256" key="1">
    <source>
        <dbReference type="SAM" id="MobiDB-lite"/>
    </source>
</evidence>
<feature type="chain" id="PRO_5003404731" evidence="2">
    <location>
        <begin position="21"/>
        <end position="152"/>
    </location>
</feature>
<protein>
    <submittedName>
        <fullName evidence="3">Uncharacterized protein</fullName>
    </submittedName>
</protein>
<sequence>MNAIIGKLLLIFVFIHFAKGYTDLEVSDDFFESYYKFHQKPNNSGMRHVLVKQVFREKQVVFREVVAQMLEAGYNFEEISEKRELSCYTKMRGFEEQRIEEVAWSPSLIIHKRLLTKEQAEAEETRKRRISKHPAGGNAEDDAEMQCPRSNH</sequence>
<evidence type="ECO:0000313" key="4">
    <source>
        <dbReference type="Proteomes" id="UP000008068"/>
    </source>
</evidence>
<dbReference type="AlphaFoldDB" id="G0MXA2"/>
<dbReference type="Proteomes" id="UP000008068">
    <property type="component" value="Unassembled WGS sequence"/>
</dbReference>
<feature type="signal peptide" evidence="2">
    <location>
        <begin position="1"/>
        <end position="20"/>
    </location>
</feature>
<dbReference type="HOGENOM" id="CLU_1723941_0_0_1"/>
<evidence type="ECO:0000313" key="3">
    <source>
        <dbReference type="EMBL" id="EGT46772.1"/>
    </source>
</evidence>
<gene>
    <name evidence="3" type="ORF">CAEBREN_03879</name>
</gene>
<feature type="region of interest" description="Disordered" evidence="1">
    <location>
        <begin position="121"/>
        <end position="152"/>
    </location>
</feature>
<keyword evidence="2" id="KW-0732">Signal</keyword>
<keyword evidence="4" id="KW-1185">Reference proteome</keyword>
<dbReference type="InParanoid" id="G0MXA2"/>
<evidence type="ECO:0000256" key="2">
    <source>
        <dbReference type="SAM" id="SignalP"/>
    </source>
</evidence>
<proteinExistence type="predicted"/>
<dbReference type="EMBL" id="GL379818">
    <property type="protein sequence ID" value="EGT46772.1"/>
    <property type="molecule type" value="Genomic_DNA"/>
</dbReference>